<reference evidence="1 2" key="1">
    <citation type="submission" date="2018-08" db="EMBL/GenBank/DDBJ databases">
        <title>Murine metabolic-syndrome-specific gut microbial biobank.</title>
        <authorList>
            <person name="Liu C."/>
        </authorList>
    </citation>
    <scope>NUCLEOTIDE SEQUENCE [LARGE SCALE GENOMIC DNA]</scope>
    <source>
        <strain evidence="1 2">583</strain>
    </source>
</reference>
<evidence type="ECO:0000313" key="1">
    <source>
        <dbReference type="EMBL" id="NBI06676.1"/>
    </source>
</evidence>
<dbReference type="RefSeq" id="WP_160197158.1">
    <property type="nucleotide sequence ID" value="NZ_QXXA01000007.1"/>
</dbReference>
<protein>
    <submittedName>
        <fullName evidence="1">Uncharacterized protein</fullName>
    </submittedName>
</protein>
<name>A0A845QYT5_9CLOT</name>
<gene>
    <name evidence="1" type="ORF">D3Z33_07350</name>
</gene>
<sequence>MSDKETKKREYLHLYNFISEKGDSISFRINPDENMTKEIFEQYESADSLNNQELDAYLISELEKTVYINHNNKSENFEERDATKLERKDKVELLKKVAKIRECDVK</sequence>
<proteinExistence type="predicted"/>
<organism evidence="1 2">
    <name type="scientific">Senegalia massiliensis</name>
    <dbReference type="NCBI Taxonomy" id="1720316"/>
    <lineage>
        <taxon>Bacteria</taxon>
        <taxon>Bacillati</taxon>
        <taxon>Bacillota</taxon>
        <taxon>Clostridia</taxon>
        <taxon>Eubacteriales</taxon>
        <taxon>Clostridiaceae</taxon>
        <taxon>Senegalia</taxon>
    </lineage>
</organism>
<accession>A0A845QYT5</accession>
<dbReference type="EMBL" id="QXXA01000007">
    <property type="protein sequence ID" value="NBI06676.1"/>
    <property type="molecule type" value="Genomic_DNA"/>
</dbReference>
<keyword evidence="2" id="KW-1185">Reference proteome</keyword>
<dbReference type="AlphaFoldDB" id="A0A845QYT5"/>
<dbReference type="Proteomes" id="UP000467132">
    <property type="component" value="Unassembled WGS sequence"/>
</dbReference>
<comment type="caution">
    <text evidence="1">The sequence shown here is derived from an EMBL/GenBank/DDBJ whole genome shotgun (WGS) entry which is preliminary data.</text>
</comment>
<evidence type="ECO:0000313" key="2">
    <source>
        <dbReference type="Proteomes" id="UP000467132"/>
    </source>
</evidence>